<organism evidence="2 3">
    <name type="scientific">Paraburkholderia unamae</name>
    <dbReference type="NCBI Taxonomy" id="219649"/>
    <lineage>
        <taxon>Bacteria</taxon>
        <taxon>Pseudomonadati</taxon>
        <taxon>Pseudomonadota</taxon>
        <taxon>Betaproteobacteria</taxon>
        <taxon>Burkholderiales</taxon>
        <taxon>Burkholderiaceae</taxon>
        <taxon>Paraburkholderia</taxon>
    </lineage>
</organism>
<evidence type="ECO:0000313" key="3">
    <source>
        <dbReference type="Proteomes" id="UP000245712"/>
    </source>
</evidence>
<feature type="domain" description="SnoaL-like" evidence="1">
    <location>
        <begin position="18"/>
        <end position="139"/>
    </location>
</feature>
<gene>
    <name evidence="2" type="ORF">C7402_1524</name>
</gene>
<evidence type="ECO:0000313" key="2">
    <source>
        <dbReference type="EMBL" id="PVX59495.1"/>
    </source>
</evidence>
<accession>A0ABX5K8S6</accession>
<name>A0ABX5K8S6_9BURK</name>
<dbReference type="InterPro" id="IPR037401">
    <property type="entry name" value="SnoaL-like"/>
</dbReference>
<evidence type="ECO:0000259" key="1">
    <source>
        <dbReference type="Pfam" id="PF13474"/>
    </source>
</evidence>
<sequence>MESPDDAGQQALNQALGDVLTDYKAAVLAKDVDRFVALYAPDMRVFDMWGVWSYDGVAPWRDMVAGWFGSLGDERVVVDFSDVQTVVAADLAVIHAFVSFKAVNTEGVTLRSMDNRLTMTLKRHGGGWTITHQHTSSPIAPATTSVMFKR</sequence>
<comment type="caution">
    <text evidence="2">The sequence shown here is derived from an EMBL/GenBank/DDBJ whole genome shotgun (WGS) entry which is preliminary data.</text>
</comment>
<dbReference type="InterPro" id="IPR032710">
    <property type="entry name" value="NTF2-like_dom_sf"/>
</dbReference>
<reference evidence="2 3" key="1">
    <citation type="submission" date="2018-05" db="EMBL/GenBank/DDBJ databases">
        <title>Genomic Encyclopedia of Type Strains, Phase IV (KMG-V): Genome sequencing to study the core and pangenomes of soil and plant-associated prokaryotes.</title>
        <authorList>
            <person name="Whitman W."/>
        </authorList>
    </citation>
    <scope>NUCLEOTIDE SEQUENCE [LARGE SCALE GENOMIC DNA]</scope>
    <source>
        <strain evidence="2 3">SCZa-39</strain>
    </source>
</reference>
<protein>
    <submittedName>
        <fullName evidence="2">Ketosteroid isomerase-like protein</fullName>
    </submittedName>
</protein>
<keyword evidence="3" id="KW-1185">Reference proteome</keyword>
<dbReference type="Gene3D" id="3.10.450.50">
    <property type="match status" value="1"/>
</dbReference>
<dbReference type="Proteomes" id="UP000245712">
    <property type="component" value="Unassembled WGS sequence"/>
</dbReference>
<dbReference type="RefSeq" id="WP_244315125.1">
    <property type="nucleotide sequence ID" value="NZ_QEOB01000052.1"/>
</dbReference>
<proteinExistence type="predicted"/>
<dbReference type="EMBL" id="QEOB01000052">
    <property type="protein sequence ID" value="PVX59495.1"/>
    <property type="molecule type" value="Genomic_DNA"/>
</dbReference>
<dbReference type="Pfam" id="PF13474">
    <property type="entry name" value="SnoaL_3"/>
    <property type="match status" value="1"/>
</dbReference>
<dbReference type="SUPFAM" id="SSF54427">
    <property type="entry name" value="NTF2-like"/>
    <property type="match status" value="1"/>
</dbReference>